<dbReference type="EMBL" id="QXED01000003">
    <property type="protein sequence ID" value="RIV23811.1"/>
    <property type="molecule type" value="Genomic_DNA"/>
</dbReference>
<proteinExistence type="predicted"/>
<gene>
    <name evidence="1" type="ORF">DYU11_12650</name>
</gene>
<protein>
    <submittedName>
        <fullName evidence="1">Uncharacterized protein</fullName>
    </submittedName>
</protein>
<dbReference type="AlphaFoldDB" id="A0A418MBR3"/>
<sequence length="73" mass="7945">MTGVNLDDQLPDVNRFLSELPNEPDELSKIQTGDTGCISASKAVSPFGDWGEKTDHSYSAKQRGCTRLFLAKG</sequence>
<name>A0A418MBR3_9BACT</name>
<organism evidence="1 2">
    <name type="scientific">Fibrisoma montanum</name>
    <dbReference type="NCBI Taxonomy" id="2305895"/>
    <lineage>
        <taxon>Bacteria</taxon>
        <taxon>Pseudomonadati</taxon>
        <taxon>Bacteroidota</taxon>
        <taxon>Cytophagia</taxon>
        <taxon>Cytophagales</taxon>
        <taxon>Spirosomataceae</taxon>
        <taxon>Fibrisoma</taxon>
    </lineage>
</organism>
<keyword evidence="2" id="KW-1185">Reference proteome</keyword>
<comment type="caution">
    <text evidence="1">The sequence shown here is derived from an EMBL/GenBank/DDBJ whole genome shotgun (WGS) entry which is preliminary data.</text>
</comment>
<evidence type="ECO:0000313" key="2">
    <source>
        <dbReference type="Proteomes" id="UP000283523"/>
    </source>
</evidence>
<dbReference type="Proteomes" id="UP000283523">
    <property type="component" value="Unassembled WGS sequence"/>
</dbReference>
<accession>A0A418MBR3</accession>
<reference evidence="1 2" key="1">
    <citation type="submission" date="2018-08" db="EMBL/GenBank/DDBJ databases">
        <title>Fibrisoma montanum sp. nov., isolated from Danxia mountain soil.</title>
        <authorList>
            <person name="Huang Y."/>
        </authorList>
    </citation>
    <scope>NUCLEOTIDE SEQUENCE [LARGE SCALE GENOMIC DNA]</scope>
    <source>
        <strain evidence="1 2">HYT19</strain>
    </source>
</reference>
<evidence type="ECO:0000313" key="1">
    <source>
        <dbReference type="EMBL" id="RIV23811.1"/>
    </source>
</evidence>